<dbReference type="InterPro" id="IPR000210">
    <property type="entry name" value="BTB/POZ_dom"/>
</dbReference>
<evidence type="ECO:0000313" key="4">
    <source>
        <dbReference type="Proteomes" id="UP000479000"/>
    </source>
</evidence>
<dbReference type="PROSITE" id="PS50097">
    <property type="entry name" value="BTB"/>
    <property type="match status" value="1"/>
</dbReference>
<gene>
    <name evidence="3" type="ORF">NTEN_LOCUS4922</name>
</gene>
<dbReference type="OrthoDB" id="624345at2759"/>
<feature type="compositionally biased region" description="Gly residues" evidence="1">
    <location>
        <begin position="633"/>
        <end position="653"/>
    </location>
</feature>
<dbReference type="EMBL" id="CADCXU010007288">
    <property type="protein sequence ID" value="CAA9998639.1"/>
    <property type="molecule type" value="Genomic_DNA"/>
</dbReference>
<feature type="compositionally biased region" description="Basic and acidic residues" evidence="1">
    <location>
        <begin position="925"/>
        <end position="939"/>
    </location>
</feature>
<feature type="compositionally biased region" description="Polar residues" evidence="1">
    <location>
        <begin position="940"/>
        <end position="952"/>
    </location>
</feature>
<feature type="compositionally biased region" description="Gly residues" evidence="1">
    <location>
        <begin position="609"/>
        <end position="618"/>
    </location>
</feature>
<evidence type="ECO:0000313" key="3">
    <source>
        <dbReference type="EMBL" id="CAA9998639.1"/>
    </source>
</evidence>
<dbReference type="SUPFAM" id="SSF54695">
    <property type="entry name" value="POZ domain"/>
    <property type="match status" value="1"/>
</dbReference>
<dbReference type="InterPro" id="IPR011333">
    <property type="entry name" value="SKP1/BTB/POZ_sf"/>
</dbReference>
<dbReference type="SUPFAM" id="SSF49599">
    <property type="entry name" value="TRAF domain-like"/>
    <property type="match status" value="2"/>
</dbReference>
<proteinExistence type="predicted"/>
<evidence type="ECO:0000259" key="2">
    <source>
        <dbReference type="PROSITE" id="PS50097"/>
    </source>
</evidence>
<dbReference type="InterPro" id="IPR008974">
    <property type="entry name" value="TRAF-like"/>
</dbReference>
<reference evidence="3 4" key="1">
    <citation type="submission" date="2020-02" db="EMBL/GenBank/DDBJ databases">
        <authorList>
            <person name="Ferguson B K."/>
        </authorList>
    </citation>
    <scope>NUCLEOTIDE SEQUENCE [LARGE SCALE GENOMIC DNA]</scope>
</reference>
<dbReference type="SMART" id="SM00225">
    <property type="entry name" value="BTB"/>
    <property type="match status" value="1"/>
</dbReference>
<dbReference type="Gene3D" id="3.30.710.10">
    <property type="entry name" value="Potassium Channel Kv1.1, Chain A"/>
    <property type="match status" value="1"/>
</dbReference>
<evidence type="ECO:0000256" key="1">
    <source>
        <dbReference type="SAM" id="MobiDB-lite"/>
    </source>
</evidence>
<feature type="domain" description="BTB" evidence="2">
    <location>
        <begin position="243"/>
        <end position="305"/>
    </location>
</feature>
<dbReference type="Pfam" id="PF00651">
    <property type="entry name" value="BTB"/>
    <property type="match status" value="1"/>
</dbReference>
<feature type="compositionally biased region" description="Low complexity" evidence="1">
    <location>
        <begin position="619"/>
        <end position="632"/>
    </location>
</feature>
<feature type="compositionally biased region" description="Gly residues" evidence="1">
    <location>
        <begin position="732"/>
        <end position="745"/>
    </location>
</feature>
<dbReference type="CDD" id="cd00121">
    <property type="entry name" value="MATH"/>
    <property type="match status" value="1"/>
</dbReference>
<protein>
    <recommendedName>
        <fullName evidence="2">BTB domain-containing protein</fullName>
    </recommendedName>
</protein>
<name>A0A6H5G8U5_9HEMI</name>
<keyword evidence="4" id="KW-1185">Reference proteome</keyword>
<feature type="region of interest" description="Disordered" evidence="1">
    <location>
        <begin position="545"/>
        <end position="758"/>
    </location>
</feature>
<dbReference type="Proteomes" id="UP000479000">
    <property type="component" value="Unassembled WGS sequence"/>
</dbReference>
<dbReference type="Gene3D" id="2.60.210.10">
    <property type="entry name" value="Apoptosis, Tumor Necrosis Factor Receptor Associated Protein 2, Chain A"/>
    <property type="match status" value="2"/>
</dbReference>
<accession>A0A6H5G8U5</accession>
<dbReference type="AlphaFoldDB" id="A0A6H5G8U5"/>
<sequence length="989" mass="105348">MMSRILYTSTIPDEEKCVGIVLRVQSARSESYRVKFTFSLVDANGKRVRSIQAEKFIEKTKKICTESCDDVDLISRRELEEEQSSLLPGDALLVHVDVRIGHFTNVILDVNMTRRYKDVDDGDDHVAVYLRMHNTEGKSYQIKYRFAIIDREGCMINAVGEQRSISKEGESCGKHNFAGRRELERRQHILLPLGTLSILVEVQILNGPVSDFTMEGSAARPGEESVSELSRDLWKLYKDGELADRCFIVGGVRMMAHSAILAARSPQVFKLFTDGSTEAVVYDIRPEVFENVLQAIYTETIVSNLNEYAEELLLAANMFGLEKLKDKVEKVLISQIDVSNVARLLVLAFDNDSPMLKEHALQYLVDNKSLRKSSPSDGPDVRRRSDRSSSYVHMIARHRRSSAHTKHGEWSRFSNDGDDRLLQTLPMDDHVQQVGQVSHDNNRSICPTGSDVTLRYVLLIRDVEVMMESRISRRQGCSALETGGTAHRTRSFHPKAAKDTSPAGHPRHPLLLHLAHRVAVVLASIISLASCAKLDNTYLPPVGAPTSGGTASGGLQTPISGPGSPGGPGRGPGGFPGSPGRGPGGPGFPGSPGPLGPGGRPVYGPPQGGPSGPGGPGFPAGQPGSSPAFPGSAPGGRPGGQYGAPTGAPGGRPGISYDTPSGGSPGFPATTGRPSGSYGVPAGPSGFPGTPGRRPGTAGFPGTPGQSYGTPGAGAPGSPGAGFPGTSYPGAGAPGSPGSSPGGQYGAPTGAPAGRPGISYDTPSGQLVVLPAFQRLLGDLLALMAPLPAHLDFLALLDNDLVALDSLAALVHPRVPFLEALARLLLDSLVRLAKAMVLLVLELLVLLELGFPEQATPAHLPFPAQDLLAPLGFPAQELLAPLASPQVLLHHQVQSSPSYLKQTTPILEMAGIPIAMRPATASKQLKTDTSRILEQENPTKSKPQLDSFLTQPPTEHLSNLLTQLTKMDLSLRELISQRLLPSHQRSLKL</sequence>
<feature type="compositionally biased region" description="Low complexity" evidence="1">
    <location>
        <begin position="683"/>
        <end position="705"/>
    </location>
</feature>
<feature type="region of interest" description="Disordered" evidence="1">
    <location>
        <begin position="369"/>
        <end position="389"/>
    </location>
</feature>
<dbReference type="InterPro" id="IPR002083">
    <property type="entry name" value="MATH/TRAF_dom"/>
</dbReference>
<feature type="region of interest" description="Disordered" evidence="1">
    <location>
        <begin position="482"/>
        <end position="504"/>
    </location>
</feature>
<feature type="compositionally biased region" description="Gly residues" evidence="1">
    <location>
        <begin position="563"/>
        <end position="588"/>
    </location>
</feature>
<dbReference type="GO" id="GO:0016567">
    <property type="term" value="P:protein ubiquitination"/>
    <property type="evidence" value="ECO:0007669"/>
    <property type="project" value="InterPro"/>
</dbReference>
<feature type="compositionally biased region" description="Low complexity" evidence="1">
    <location>
        <begin position="746"/>
        <end position="757"/>
    </location>
</feature>
<dbReference type="PANTHER" id="PTHR26379:SF187">
    <property type="entry name" value="OS07G0655300 PROTEIN"/>
    <property type="match status" value="1"/>
</dbReference>
<feature type="region of interest" description="Disordered" evidence="1">
    <location>
        <begin position="925"/>
        <end position="952"/>
    </location>
</feature>
<organism evidence="3 4">
    <name type="scientific">Nesidiocoris tenuis</name>
    <dbReference type="NCBI Taxonomy" id="355587"/>
    <lineage>
        <taxon>Eukaryota</taxon>
        <taxon>Metazoa</taxon>
        <taxon>Ecdysozoa</taxon>
        <taxon>Arthropoda</taxon>
        <taxon>Hexapoda</taxon>
        <taxon>Insecta</taxon>
        <taxon>Pterygota</taxon>
        <taxon>Neoptera</taxon>
        <taxon>Paraneoptera</taxon>
        <taxon>Hemiptera</taxon>
        <taxon>Heteroptera</taxon>
        <taxon>Panheteroptera</taxon>
        <taxon>Cimicomorpha</taxon>
        <taxon>Miridae</taxon>
        <taxon>Dicyphina</taxon>
        <taxon>Nesidiocoris</taxon>
    </lineage>
</organism>
<dbReference type="PANTHER" id="PTHR26379">
    <property type="entry name" value="BTB/POZ AND MATH DOMAIN-CONTAINING PROTEIN 1"/>
    <property type="match status" value="1"/>
</dbReference>
<dbReference type="InterPro" id="IPR045005">
    <property type="entry name" value="BPM1-6"/>
</dbReference>
<feature type="compositionally biased region" description="Gly residues" evidence="1">
    <location>
        <begin position="711"/>
        <end position="723"/>
    </location>
</feature>